<evidence type="ECO:0000313" key="5">
    <source>
        <dbReference type="Proteomes" id="UP000186112"/>
    </source>
</evidence>
<dbReference type="EMBL" id="LTDM01000059">
    <property type="protein sequence ID" value="OLS01787.1"/>
    <property type="molecule type" value="Genomic_DNA"/>
</dbReference>
<evidence type="ECO:0000256" key="2">
    <source>
        <dbReference type="ARBA" id="ARBA00023136"/>
    </source>
</evidence>
<dbReference type="InterPro" id="IPR004995">
    <property type="entry name" value="Spore_Ger"/>
</dbReference>
<comment type="caution">
    <text evidence="4">The sequence shown here is derived from an EMBL/GenBank/DDBJ whole genome shotgun (WGS) entry which is preliminary data.</text>
</comment>
<organism evidence="4 5">
    <name type="scientific">Tissierella creatinophila DSM 6911</name>
    <dbReference type="NCBI Taxonomy" id="1123403"/>
    <lineage>
        <taxon>Bacteria</taxon>
        <taxon>Bacillati</taxon>
        <taxon>Bacillota</taxon>
        <taxon>Tissierellia</taxon>
        <taxon>Tissierellales</taxon>
        <taxon>Tissierellaceae</taxon>
        <taxon>Tissierella</taxon>
    </lineage>
</organism>
<keyword evidence="3" id="KW-1133">Transmembrane helix</keyword>
<protein>
    <submittedName>
        <fullName evidence="4">Spore germination protein B1</fullName>
    </submittedName>
</protein>
<dbReference type="GO" id="GO:0016020">
    <property type="term" value="C:membrane"/>
    <property type="evidence" value="ECO:0007669"/>
    <property type="project" value="InterPro"/>
</dbReference>
<feature type="transmembrane region" description="Helical" evidence="3">
    <location>
        <begin position="291"/>
        <end position="310"/>
    </location>
</feature>
<reference evidence="4 5" key="1">
    <citation type="submission" date="2016-02" db="EMBL/GenBank/DDBJ databases">
        <title>Genome sequence of Tissierella creatinophila DSM 6911.</title>
        <authorList>
            <person name="Poehlein A."/>
            <person name="Daniel R."/>
        </authorList>
    </citation>
    <scope>NUCLEOTIDE SEQUENCE [LARGE SCALE GENOMIC DNA]</scope>
    <source>
        <strain evidence="4 5">DSM 6911</strain>
    </source>
</reference>
<dbReference type="PANTHER" id="PTHR22550">
    <property type="entry name" value="SPORE GERMINATION PROTEIN"/>
    <property type="match status" value="1"/>
</dbReference>
<evidence type="ECO:0000256" key="1">
    <source>
        <dbReference type="ARBA" id="ARBA00005278"/>
    </source>
</evidence>
<feature type="transmembrane region" description="Helical" evidence="3">
    <location>
        <begin position="384"/>
        <end position="402"/>
    </location>
</feature>
<dbReference type="AlphaFoldDB" id="A0A1U7M399"/>
<dbReference type="OrthoDB" id="9772630at2"/>
<feature type="transmembrane region" description="Helical" evidence="3">
    <location>
        <begin position="322"/>
        <end position="348"/>
    </location>
</feature>
<comment type="similarity">
    <text evidence="1">Belongs to the GerABKA family.</text>
</comment>
<dbReference type="InterPro" id="IPR050768">
    <property type="entry name" value="UPF0353/GerABKA_families"/>
</dbReference>
<evidence type="ECO:0000313" key="4">
    <source>
        <dbReference type="EMBL" id="OLS01787.1"/>
    </source>
</evidence>
<sequence>MEDLKKYSLTCFLDENIKMIKEIFKNDESINMRIFQNQYSGLRGCLFFISDMVDTKVINEHILKPILESKVLLDDVDLISYLSNEIITSSTLKCSTSIDELVNAIVSGDTVLILEGYQEVIINSTKGWKVRAIEEPNSEKVLRGPKEGFIESMSTNLSMIRRKVCSKDLKFISMTLGERTRTKVCICYIDGLVHEDILNNIIKKIENISIDGITDVKYIGEFIDENPFSLFETSFTSEKPDTISGKILEGRVAVLVDGSPSVMTLPSLFIESFMAGDDYYINYYYASLGRLLRILGFIASISIPALYLSLVSFHQGTLQTPLLITIYAARVGVPFPSIVELLILLTVFEILREAGSRAPSTMGQAISIVGVLVLGTAAVDARLVSAPMIIIVGVSSITGLMIPNMTVTLSFIRAGLLLLSSVLGIYGYIFGMLALIIHLFSLRSCGIPFMGHLTSFHMQSIKDTIIRGPAWYMRYRPKFMSKDSKRGTIGGKGDE</sequence>
<dbReference type="Pfam" id="PF03323">
    <property type="entry name" value="GerA"/>
    <property type="match status" value="1"/>
</dbReference>
<dbReference type="RefSeq" id="WP_143583163.1">
    <property type="nucleotide sequence ID" value="NZ_LTDM01000059.1"/>
</dbReference>
<name>A0A1U7M399_TISCR</name>
<evidence type="ECO:0000256" key="3">
    <source>
        <dbReference type="SAM" id="Phobius"/>
    </source>
</evidence>
<dbReference type="PANTHER" id="PTHR22550:SF5">
    <property type="entry name" value="LEUCINE ZIPPER PROTEIN 4"/>
    <property type="match status" value="1"/>
</dbReference>
<dbReference type="GO" id="GO:0009847">
    <property type="term" value="P:spore germination"/>
    <property type="evidence" value="ECO:0007669"/>
    <property type="project" value="InterPro"/>
</dbReference>
<keyword evidence="2 3" id="KW-0472">Membrane</keyword>
<gene>
    <name evidence="4" type="primary">gerBA_4</name>
    <name evidence="4" type="ORF">TICRE_21630</name>
</gene>
<dbReference type="Proteomes" id="UP000186112">
    <property type="component" value="Unassembled WGS sequence"/>
</dbReference>
<proteinExistence type="inferred from homology"/>
<accession>A0A1U7M399</accession>
<keyword evidence="3" id="KW-0812">Transmembrane</keyword>
<keyword evidence="5" id="KW-1185">Reference proteome</keyword>
<feature type="transmembrane region" description="Helical" evidence="3">
    <location>
        <begin position="414"/>
        <end position="440"/>
    </location>
</feature>
<feature type="transmembrane region" description="Helical" evidence="3">
    <location>
        <begin position="360"/>
        <end position="378"/>
    </location>
</feature>
<dbReference type="PIRSF" id="PIRSF005690">
    <property type="entry name" value="GerBA"/>
    <property type="match status" value="1"/>
</dbReference>